<gene>
    <name evidence="8" type="ORF">PCOR1329_LOCUS75467</name>
</gene>
<evidence type="ECO:0000256" key="1">
    <source>
        <dbReference type="ARBA" id="ARBA00004141"/>
    </source>
</evidence>
<dbReference type="Gene3D" id="1.10.287.70">
    <property type="match status" value="1"/>
</dbReference>
<keyword evidence="2 6" id="KW-0812">Transmembrane</keyword>
<dbReference type="InterPro" id="IPR050818">
    <property type="entry name" value="KCNH_animal-type"/>
</dbReference>
<dbReference type="PANTHER" id="PTHR10217">
    <property type="entry name" value="VOLTAGE AND LIGAND GATED POTASSIUM CHANNEL"/>
    <property type="match status" value="1"/>
</dbReference>
<keyword evidence="9" id="KW-1185">Reference proteome</keyword>
<evidence type="ECO:0000256" key="4">
    <source>
        <dbReference type="ARBA" id="ARBA00023136"/>
    </source>
</evidence>
<feature type="transmembrane region" description="Helical" evidence="6">
    <location>
        <begin position="470"/>
        <end position="490"/>
    </location>
</feature>
<dbReference type="SUPFAM" id="SSF51206">
    <property type="entry name" value="cAMP-binding domain-like"/>
    <property type="match status" value="1"/>
</dbReference>
<name>A0ABN9XCM1_9DINO</name>
<evidence type="ECO:0000256" key="6">
    <source>
        <dbReference type="SAM" id="Phobius"/>
    </source>
</evidence>
<feature type="compositionally biased region" description="Basic and acidic residues" evidence="5">
    <location>
        <begin position="1004"/>
        <end position="1022"/>
    </location>
</feature>
<comment type="subcellular location">
    <subcellularLocation>
        <location evidence="1">Membrane</location>
        <topology evidence="1">Multi-pass membrane protein</topology>
    </subcellularLocation>
</comment>
<keyword evidence="3 6" id="KW-1133">Transmembrane helix</keyword>
<accession>A0ABN9XCM1</accession>
<evidence type="ECO:0000259" key="7">
    <source>
        <dbReference type="Pfam" id="PF00520"/>
    </source>
</evidence>
<evidence type="ECO:0000256" key="2">
    <source>
        <dbReference type="ARBA" id="ARBA00022692"/>
    </source>
</evidence>
<evidence type="ECO:0000256" key="5">
    <source>
        <dbReference type="SAM" id="MobiDB-lite"/>
    </source>
</evidence>
<evidence type="ECO:0000313" key="9">
    <source>
        <dbReference type="Proteomes" id="UP001189429"/>
    </source>
</evidence>
<sequence length="1029" mass="114705">MEEEEGVRMEQWQLRLELEASPRQGRGSPLMPVTVDQVLAGKGTSASWDSMAVPSFDKMPVYLSERTEQSSVEEDPSEPSRQGPEDTWRVCANEEEDGEADVATNVQRLLRGQRRLEQLLTRLVSGEGVHEEQAVTRSPTNGETVRAAVGRSGGTASAAPFEVPQVRDGWQGTDDDLRLACETERANFVVDDLTDDMTKDPGSSFLFPGTFRAVLSNPGPDKTCLVWSPSSRLRLFMDLLSVVVLAYDVLSLPYLLAFEMPQRGLIMQLSVVSVVFWTLDLAFRFRTGFWHQGRLEMRPRAIAHQYLRSAFAIDLSLVLLDLIAIALSYLADNQPGEMDVFRLWRIGKITRVMRCMSFLRLRSVADIMERVSQRSKILQATSMVIYDVVRIVFMILWLNHVIACMWVGIGKNASSDTGLSWLDLPLGGPEYEPYRSAGDPYLYSTAFHWALTQMTPGSMQVFPVNFTERVFNSVGLVFGVLVFSTLISSISSSVTQFKIGIASNTHQMDKLNRFLRKVDVNPSLAIQVRKQVRDKMKYQKPLVSKDVEALDLLPLSMQVSLQMELCRGHLELHPYFCFVMAVDVLTAEELCHSCAEFSVLGRSDTLFLAGVEAVGMFFVTSGALEYAFGGRRPRKTIRFLGNTPIEVARQPTAREPQLSELVEQGQWLAEAALWCDWRHAGTAEVGTAPSCEVLRVEADSLVRFMMVRKGAVGQSSWAYARSFHALLTEAANSPMHNRSSRPSDLRLPFYTEEVISNLPAGARAFVGNVALCELKASLGSVQSWVASLSEGWPNIERLREDLEGGNSSLVLSRGNKFGVQRVVTMVALHLCREDGRVLVALRRPNASQEGAEAKLPGLTQADGEYPEQCYQRLLDNYVGAMAPGIVLDGVERQYEETMEEDLGVSTRCIKIVFNARWEPPPAVMERVLSRRGSMDATGPLPTRDSQGDLLQTDEVFRLPGGAMVAWFTPEELQRISGADGTTALGQWLSRINFPLKASRRQRRDSKLREDELSGELREKDQDAESPAAL</sequence>
<feature type="transmembrane region" description="Helical" evidence="6">
    <location>
        <begin position="306"/>
        <end position="331"/>
    </location>
</feature>
<feature type="transmembrane region" description="Helical" evidence="6">
    <location>
        <begin position="264"/>
        <end position="285"/>
    </location>
</feature>
<feature type="domain" description="Ion transport" evidence="7">
    <location>
        <begin position="236"/>
        <end position="497"/>
    </location>
</feature>
<dbReference type="EMBL" id="CAUYUJ010020295">
    <property type="protein sequence ID" value="CAK0897220.1"/>
    <property type="molecule type" value="Genomic_DNA"/>
</dbReference>
<evidence type="ECO:0000256" key="3">
    <source>
        <dbReference type="ARBA" id="ARBA00022989"/>
    </source>
</evidence>
<dbReference type="Proteomes" id="UP001189429">
    <property type="component" value="Unassembled WGS sequence"/>
</dbReference>
<dbReference type="InterPro" id="IPR018490">
    <property type="entry name" value="cNMP-bd_dom_sf"/>
</dbReference>
<dbReference type="Pfam" id="PF00520">
    <property type="entry name" value="Ion_trans"/>
    <property type="match status" value="1"/>
</dbReference>
<reference evidence="8" key="1">
    <citation type="submission" date="2023-10" db="EMBL/GenBank/DDBJ databases">
        <authorList>
            <person name="Chen Y."/>
            <person name="Shah S."/>
            <person name="Dougan E. K."/>
            <person name="Thang M."/>
            <person name="Chan C."/>
        </authorList>
    </citation>
    <scope>NUCLEOTIDE SEQUENCE [LARGE SCALE GENOMIC DNA]</scope>
</reference>
<dbReference type="PANTHER" id="PTHR10217:SF435">
    <property type="entry name" value="POTASSIUM VOLTAGE-GATED CHANNEL PROTEIN EAG"/>
    <property type="match status" value="1"/>
</dbReference>
<keyword evidence="4 6" id="KW-0472">Membrane</keyword>
<dbReference type="SUPFAM" id="SSF81324">
    <property type="entry name" value="Voltage-gated potassium channels"/>
    <property type="match status" value="1"/>
</dbReference>
<feature type="region of interest" description="Disordered" evidence="5">
    <location>
        <begin position="998"/>
        <end position="1029"/>
    </location>
</feature>
<dbReference type="InterPro" id="IPR005821">
    <property type="entry name" value="Ion_trans_dom"/>
</dbReference>
<proteinExistence type="predicted"/>
<comment type="caution">
    <text evidence="8">The sequence shown here is derived from an EMBL/GenBank/DDBJ whole genome shotgun (WGS) entry which is preliminary data.</text>
</comment>
<feature type="region of interest" description="Disordered" evidence="5">
    <location>
        <begin position="62"/>
        <end position="86"/>
    </location>
</feature>
<organism evidence="8 9">
    <name type="scientific">Prorocentrum cordatum</name>
    <dbReference type="NCBI Taxonomy" id="2364126"/>
    <lineage>
        <taxon>Eukaryota</taxon>
        <taxon>Sar</taxon>
        <taxon>Alveolata</taxon>
        <taxon>Dinophyceae</taxon>
        <taxon>Prorocentrales</taxon>
        <taxon>Prorocentraceae</taxon>
        <taxon>Prorocentrum</taxon>
    </lineage>
</organism>
<evidence type="ECO:0000313" key="8">
    <source>
        <dbReference type="EMBL" id="CAK0897220.1"/>
    </source>
</evidence>
<feature type="transmembrane region" description="Helical" evidence="6">
    <location>
        <begin position="388"/>
        <end position="409"/>
    </location>
</feature>
<protein>
    <recommendedName>
        <fullName evidence="7">Ion transport domain-containing protein</fullName>
    </recommendedName>
</protein>